<dbReference type="Proteomes" id="UP001153069">
    <property type="component" value="Unassembled WGS sequence"/>
</dbReference>
<keyword evidence="4 7" id="KW-1133">Transmembrane helix</keyword>
<feature type="transmembrane region" description="Helical" evidence="7">
    <location>
        <begin position="485"/>
        <end position="501"/>
    </location>
</feature>
<comment type="caution">
    <text evidence="8">The sequence shown here is derived from an EMBL/GenBank/DDBJ whole genome shotgun (WGS) entry which is preliminary data.</text>
</comment>
<dbReference type="PANTHER" id="PTHR16119:SF17">
    <property type="entry name" value="TRANSMEMBRANE PROTEIN 144"/>
    <property type="match status" value="1"/>
</dbReference>
<protein>
    <submittedName>
        <fullName evidence="8">Uncharacterized protein</fullName>
    </submittedName>
</protein>
<evidence type="ECO:0000256" key="6">
    <source>
        <dbReference type="SAM" id="MobiDB-lite"/>
    </source>
</evidence>
<comment type="similarity">
    <text evidence="2">Belongs to the TMEM144 family.</text>
</comment>
<dbReference type="PANTHER" id="PTHR16119">
    <property type="entry name" value="TRANSMEMBRANE PROTEIN 144"/>
    <property type="match status" value="1"/>
</dbReference>
<evidence type="ECO:0000256" key="2">
    <source>
        <dbReference type="ARBA" id="ARBA00005731"/>
    </source>
</evidence>
<feature type="transmembrane region" description="Helical" evidence="7">
    <location>
        <begin position="452"/>
        <end position="473"/>
    </location>
</feature>
<feature type="region of interest" description="Disordered" evidence="6">
    <location>
        <begin position="224"/>
        <end position="245"/>
    </location>
</feature>
<dbReference type="InterPro" id="IPR012435">
    <property type="entry name" value="TMEM144"/>
</dbReference>
<feature type="transmembrane region" description="Helical" evidence="7">
    <location>
        <begin position="122"/>
        <end position="142"/>
    </location>
</feature>
<keyword evidence="3 7" id="KW-0812">Transmembrane</keyword>
<evidence type="ECO:0000256" key="4">
    <source>
        <dbReference type="ARBA" id="ARBA00022989"/>
    </source>
</evidence>
<dbReference type="EMBL" id="CAICTM010000012">
    <property type="protein sequence ID" value="CAB9496997.1"/>
    <property type="molecule type" value="Genomic_DNA"/>
</dbReference>
<dbReference type="GO" id="GO:0016020">
    <property type="term" value="C:membrane"/>
    <property type="evidence" value="ECO:0007669"/>
    <property type="project" value="UniProtKB-SubCell"/>
</dbReference>
<accession>A0A9N8D5T6</accession>
<feature type="transmembrane region" description="Helical" evidence="7">
    <location>
        <begin position="379"/>
        <end position="403"/>
    </location>
</feature>
<feature type="compositionally biased region" description="Basic and acidic residues" evidence="6">
    <location>
        <begin position="231"/>
        <end position="241"/>
    </location>
</feature>
<keyword evidence="9" id="KW-1185">Reference proteome</keyword>
<feature type="transmembrane region" description="Helical" evidence="7">
    <location>
        <begin position="94"/>
        <end position="116"/>
    </location>
</feature>
<feature type="transmembrane region" description="Helical" evidence="7">
    <location>
        <begin position="6"/>
        <end position="25"/>
    </location>
</feature>
<reference evidence="8" key="1">
    <citation type="submission" date="2020-06" db="EMBL/GenBank/DDBJ databases">
        <authorList>
            <consortium name="Plant Systems Biology data submission"/>
        </authorList>
    </citation>
    <scope>NUCLEOTIDE SEQUENCE</scope>
    <source>
        <strain evidence="8">D6</strain>
    </source>
</reference>
<dbReference type="InterPro" id="IPR010651">
    <property type="entry name" value="Sugar_transport"/>
</dbReference>
<organism evidence="8 9">
    <name type="scientific">Seminavis robusta</name>
    <dbReference type="NCBI Taxonomy" id="568900"/>
    <lineage>
        <taxon>Eukaryota</taxon>
        <taxon>Sar</taxon>
        <taxon>Stramenopiles</taxon>
        <taxon>Ochrophyta</taxon>
        <taxon>Bacillariophyta</taxon>
        <taxon>Bacillariophyceae</taxon>
        <taxon>Bacillariophycidae</taxon>
        <taxon>Naviculales</taxon>
        <taxon>Naviculaceae</taxon>
        <taxon>Seminavis</taxon>
    </lineage>
</organism>
<name>A0A9N8D5T6_9STRA</name>
<feature type="transmembrane region" description="Helical" evidence="7">
    <location>
        <begin position="65"/>
        <end position="87"/>
    </location>
</feature>
<evidence type="ECO:0000313" key="9">
    <source>
        <dbReference type="Proteomes" id="UP001153069"/>
    </source>
</evidence>
<evidence type="ECO:0000256" key="3">
    <source>
        <dbReference type="ARBA" id="ARBA00022692"/>
    </source>
</evidence>
<feature type="transmembrane region" description="Helical" evidence="7">
    <location>
        <begin position="37"/>
        <end position="59"/>
    </location>
</feature>
<dbReference type="GO" id="GO:0015144">
    <property type="term" value="F:carbohydrate transmembrane transporter activity"/>
    <property type="evidence" value="ECO:0007669"/>
    <property type="project" value="InterPro"/>
</dbReference>
<dbReference type="OrthoDB" id="426527at2759"/>
<evidence type="ECO:0000256" key="5">
    <source>
        <dbReference type="ARBA" id="ARBA00023136"/>
    </source>
</evidence>
<evidence type="ECO:0000256" key="1">
    <source>
        <dbReference type="ARBA" id="ARBA00004141"/>
    </source>
</evidence>
<gene>
    <name evidence="8" type="ORF">SEMRO_12_G009560.1</name>
</gene>
<dbReference type="Pfam" id="PF07857">
    <property type="entry name" value="TMEM144"/>
    <property type="match status" value="2"/>
</dbReference>
<keyword evidence="5 7" id="KW-0472">Membrane</keyword>
<sequence>MDCESCGWAAAVVAVVSFGSFGVPIKSETCRRLNIDPLVFQTYKTVVCFLSSAVILAILGRPFRFTPWGIVSAIFWVPAGVGTVAAVKLAGLAVAIAVGNSLVALVSFTWGILIFHEPIHSISMACVGVMMMILGFCGMSYFSTRDRNNTDNGKPLPLSSPQQQQLTMSFHYEAPLETPTGSSCNGSIQTCPSSSESIELVEEARRQYRLCQEIHDFEAKTFRNNRHHSRTNGDHHHEIHNTQRQHLHLQDEKHDENSNIVGGLRHRQVHLVHHHSNEMVSSPTATHDKKTAMVLSPSVEDAIPAFPSPPPPSNAAFTFTDHHDPQPNDTFLVLAGGACKLTRRQVGIALSIFNGCWGGSILVPMKFCPDPTITRGVDFVWSFSIGAMLVTASLWLGRFLWNYAASGDSSLAYRSLPPLHLKEMWKPGGLSGLLWSTGNLFSILSVDYLGEGVGYCVVQASMLVSGLFGIFYFKEVKGMATISKWFLSALLTVSGILVLSYEHHDTS</sequence>
<comment type="subcellular location">
    <subcellularLocation>
        <location evidence="1">Membrane</location>
        <topology evidence="1">Multi-pass membrane protein</topology>
    </subcellularLocation>
</comment>
<dbReference type="AlphaFoldDB" id="A0A9N8D5T6"/>
<evidence type="ECO:0000313" key="8">
    <source>
        <dbReference type="EMBL" id="CAB9496997.1"/>
    </source>
</evidence>
<evidence type="ECO:0000256" key="7">
    <source>
        <dbReference type="SAM" id="Phobius"/>
    </source>
</evidence>
<proteinExistence type="inferred from homology"/>